<evidence type="ECO:0000313" key="2">
    <source>
        <dbReference type="Proteomes" id="UP000261948"/>
    </source>
</evidence>
<keyword evidence="2" id="KW-1185">Reference proteome</keyword>
<proteinExistence type="predicted"/>
<name>A0A373FU59_COMTE</name>
<dbReference type="EMBL" id="QURR01000001">
    <property type="protein sequence ID" value="RGE46975.1"/>
    <property type="molecule type" value="Genomic_DNA"/>
</dbReference>
<dbReference type="AlphaFoldDB" id="A0A373FU59"/>
<reference evidence="1 2" key="1">
    <citation type="submission" date="2018-08" db="EMBL/GenBank/DDBJ databases">
        <title>Comamonas testosteroni strain SWCO2.</title>
        <authorList>
            <person name="Jiang N."/>
            <person name="Zhang X.Z."/>
        </authorList>
    </citation>
    <scope>NUCLEOTIDE SEQUENCE [LARGE SCALE GENOMIC DNA]</scope>
    <source>
        <strain evidence="1 2">SWCO2</strain>
    </source>
</reference>
<dbReference type="OrthoDB" id="8911662at2"/>
<organism evidence="1 2">
    <name type="scientific">Comamonas testosteroni</name>
    <name type="common">Pseudomonas testosteroni</name>
    <dbReference type="NCBI Taxonomy" id="285"/>
    <lineage>
        <taxon>Bacteria</taxon>
        <taxon>Pseudomonadati</taxon>
        <taxon>Pseudomonadota</taxon>
        <taxon>Betaproteobacteria</taxon>
        <taxon>Burkholderiales</taxon>
        <taxon>Comamonadaceae</taxon>
        <taxon>Comamonas</taxon>
    </lineage>
</organism>
<accession>A0A373FU59</accession>
<comment type="caution">
    <text evidence="1">The sequence shown here is derived from an EMBL/GenBank/DDBJ whole genome shotgun (WGS) entry which is preliminary data.</text>
</comment>
<dbReference type="Proteomes" id="UP000261948">
    <property type="component" value="Unassembled WGS sequence"/>
</dbReference>
<sequence>MEVSFITDRLQGEVAGVMEISGAADLAAAMRGHARPPAVYVMPSADRSQRFDPTNVCGSSGGRLQLIEVITVVDELSDPTGDAALRSLPAIRKQVEARLAGWQPFGMKSDPLQFVEGALVQFEGDGLLWWSDKYAFIRYGGI</sequence>
<dbReference type="Pfam" id="PF23840">
    <property type="entry name" value="Phage_tail_terminator"/>
    <property type="match status" value="1"/>
</dbReference>
<evidence type="ECO:0000313" key="1">
    <source>
        <dbReference type="EMBL" id="RGE46975.1"/>
    </source>
</evidence>
<dbReference type="InterPro" id="IPR056912">
    <property type="entry name" value="Phage_JBD30_tail_term-like"/>
</dbReference>
<protein>
    <submittedName>
        <fullName evidence="1">Uncharacterized protein</fullName>
    </submittedName>
</protein>
<gene>
    <name evidence="1" type="ORF">DZC30_00785</name>
</gene>